<comment type="caution">
    <text evidence="9">The sequence shown here is derived from an EMBL/GenBank/DDBJ whole genome shotgun (WGS) entry which is preliminary data.</text>
</comment>
<dbReference type="PANTHER" id="PTHR30576">
    <property type="entry name" value="COLANIC BIOSYNTHESIS UDP-GLUCOSE LIPID CARRIER TRANSFERASE"/>
    <property type="match status" value="1"/>
</dbReference>
<dbReference type="InterPro" id="IPR003362">
    <property type="entry name" value="Bact_transf"/>
</dbReference>
<keyword evidence="4 7" id="KW-0812">Transmembrane</keyword>
<evidence type="ECO:0000256" key="1">
    <source>
        <dbReference type="ARBA" id="ARBA00004141"/>
    </source>
</evidence>
<name>A0ABV9L8I3_9FLAO</name>
<evidence type="ECO:0000313" key="10">
    <source>
        <dbReference type="Proteomes" id="UP001595878"/>
    </source>
</evidence>
<gene>
    <name evidence="9" type="ORF">ACFO5T_06940</name>
</gene>
<dbReference type="EMBL" id="JBHSHB010000012">
    <property type="protein sequence ID" value="MFC4690160.1"/>
    <property type="molecule type" value="Genomic_DNA"/>
</dbReference>
<evidence type="ECO:0000256" key="3">
    <source>
        <dbReference type="ARBA" id="ARBA00022679"/>
    </source>
</evidence>
<keyword evidence="5 7" id="KW-1133">Transmembrane helix</keyword>
<evidence type="ECO:0000256" key="2">
    <source>
        <dbReference type="ARBA" id="ARBA00006464"/>
    </source>
</evidence>
<feature type="domain" description="Bacterial sugar transferase" evidence="8">
    <location>
        <begin position="278"/>
        <end position="459"/>
    </location>
</feature>
<keyword evidence="10" id="KW-1185">Reference proteome</keyword>
<protein>
    <submittedName>
        <fullName evidence="9">Sugar transferase</fullName>
        <ecNumber evidence="9">2.7.8.-</ecNumber>
    </submittedName>
</protein>
<evidence type="ECO:0000256" key="4">
    <source>
        <dbReference type="ARBA" id="ARBA00022692"/>
    </source>
</evidence>
<feature type="transmembrane region" description="Helical" evidence="7">
    <location>
        <begin position="16"/>
        <end position="37"/>
    </location>
</feature>
<keyword evidence="6 7" id="KW-0472">Membrane</keyword>
<proteinExistence type="inferred from homology"/>
<feature type="transmembrane region" description="Helical" evidence="7">
    <location>
        <begin position="279"/>
        <end position="300"/>
    </location>
</feature>
<evidence type="ECO:0000313" key="9">
    <source>
        <dbReference type="EMBL" id="MFC4690160.1"/>
    </source>
</evidence>
<dbReference type="GO" id="GO:0016740">
    <property type="term" value="F:transferase activity"/>
    <property type="evidence" value="ECO:0007669"/>
    <property type="project" value="UniProtKB-KW"/>
</dbReference>
<comment type="subcellular location">
    <subcellularLocation>
        <location evidence="1">Membrane</location>
        <topology evidence="1">Multi-pass membrane protein</topology>
    </subcellularLocation>
</comment>
<dbReference type="RefSeq" id="WP_380033143.1">
    <property type="nucleotide sequence ID" value="NZ_JBHSHB010000012.1"/>
</dbReference>
<sequence length="464" mass="53603">MSFFSDIHFNVSERKVLLRIFDIVAVLGALYLTQLFLEFDYLEINSHNRVAILVLIAYISIFGTVFELYFLPKTVKFQTMLKNVILTVSVTVLFYLLTPFYTPILPENRLQIVFFFLAMVIGISLWRWVYITVIAAPRFYKKAIVVGDSFNISKIITNLESADPNYKIAGYVNTEPMTIEEVISTNAKRFEIDSIVKTIEDNGISEIIVASSYTDGVMLPLYDQLITLLEKGFPIREYMQVYEEITQRVPVEHVDKDFYRYFPFSRSNQNKFYKLFHRVFDIISGLLGLLFITALLPLVWVGNLLGNRGPLFYTQTRVGLNSKPFKIIKLRTMIVNAEKDGAAWAQKGDKRITKFGRFLRMSRIDEIPQFFNVLKGEMSVIGPRPERPVFVKELSKEIPFYETRHIVKPGLTGWAQVMGSYTSSGEGALEKLQYDLYYIKHRNLFIDLSIILKTISTVINFRGQ</sequence>
<evidence type="ECO:0000259" key="8">
    <source>
        <dbReference type="Pfam" id="PF02397"/>
    </source>
</evidence>
<comment type="similarity">
    <text evidence="2">Belongs to the bacterial sugar transferase family.</text>
</comment>
<evidence type="ECO:0000256" key="5">
    <source>
        <dbReference type="ARBA" id="ARBA00022989"/>
    </source>
</evidence>
<dbReference type="Pfam" id="PF02397">
    <property type="entry name" value="Bac_transf"/>
    <property type="match status" value="1"/>
</dbReference>
<feature type="transmembrane region" description="Helical" evidence="7">
    <location>
        <begin position="110"/>
        <end position="130"/>
    </location>
</feature>
<organism evidence="9 10">
    <name type="scientific">Dokdonia genika</name>
    <dbReference type="NCBI Taxonomy" id="308113"/>
    <lineage>
        <taxon>Bacteria</taxon>
        <taxon>Pseudomonadati</taxon>
        <taxon>Bacteroidota</taxon>
        <taxon>Flavobacteriia</taxon>
        <taxon>Flavobacteriales</taxon>
        <taxon>Flavobacteriaceae</taxon>
        <taxon>Dokdonia</taxon>
    </lineage>
</organism>
<dbReference type="PANTHER" id="PTHR30576:SF0">
    <property type="entry name" value="UNDECAPRENYL-PHOSPHATE N-ACETYLGALACTOSAMINYL 1-PHOSPHATE TRANSFERASE-RELATED"/>
    <property type="match status" value="1"/>
</dbReference>
<feature type="transmembrane region" description="Helical" evidence="7">
    <location>
        <begin position="49"/>
        <end position="71"/>
    </location>
</feature>
<evidence type="ECO:0000256" key="7">
    <source>
        <dbReference type="SAM" id="Phobius"/>
    </source>
</evidence>
<dbReference type="NCBIfam" id="TIGR03025">
    <property type="entry name" value="EPS_sugtrans"/>
    <property type="match status" value="1"/>
</dbReference>
<accession>A0ABV9L8I3</accession>
<keyword evidence="3 9" id="KW-0808">Transferase</keyword>
<evidence type="ECO:0000256" key="6">
    <source>
        <dbReference type="ARBA" id="ARBA00023136"/>
    </source>
</evidence>
<feature type="transmembrane region" description="Helical" evidence="7">
    <location>
        <begin position="83"/>
        <end position="104"/>
    </location>
</feature>
<reference evidence="10" key="1">
    <citation type="journal article" date="2019" name="Int. J. Syst. Evol. Microbiol.">
        <title>The Global Catalogue of Microorganisms (GCM) 10K type strain sequencing project: providing services to taxonomists for standard genome sequencing and annotation.</title>
        <authorList>
            <consortium name="The Broad Institute Genomics Platform"/>
            <consortium name="The Broad Institute Genome Sequencing Center for Infectious Disease"/>
            <person name="Wu L."/>
            <person name="Ma J."/>
        </authorList>
    </citation>
    <scope>NUCLEOTIDE SEQUENCE [LARGE SCALE GENOMIC DNA]</scope>
    <source>
        <strain evidence="10">CGMCC 4.7427</strain>
    </source>
</reference>
<dbReference type="Proteomes" id="UP001595878">
    <property type="component" value="Unassembled WGS sequence"/>
</dbReference>
<dbReference type="EC" id="2.7.8.-" evidence="9"/>
<dbReference type="InterPro" id="IPR017475">
    <property type="entry name" value="EPS_sugar_tfrase"/>
</dbReference>